<dbReference type="EMBL" id="JAVNWW010000003">
    <property type="protein sequence ID" value="MDU0808931.1"/>
    <property type="molecule type" value="Genomic_DNA"/>
</dbReference>
<sequence>MAIELEFINLVVRKSTLVSKYQGGIEQFKKDLPNQSLREDEELVRFGCMNWHDLEHFTDIIVGKGLEYKDQETKDFVVISSLQGALWEVDWIQFSKNTCFAVPLT</sequence>
<keyword evidence="2" id="KW-1185">Reference proteome</keyword>
<dbReference type="Proteomes" id="UP001249959">
    <property type="component" value="Unassembled WGS sequence"/>
</dbReference>
<name>A0ABU3TST0_9BACT</name>
<proteinExistence type="predicted"/>
<evidence type="ECO:0000313" key="2">
    <source>
        <dbReference type="Proteomes" id="UP001249959"/>
    </source>
</evidence>
<protein>
    <submittedName>
        <fullName evidence="1">Uncharacterized protein</fullName>
    </submittedName>
</protein>
<comment type="caution">
    <text evidence="1">The sequence shown here is derived from an EMBL/GenBank/DDBJ whole genome shotgun (WGS) entry which is preliminary data.</text>
</comment>
<organism evidence="1 2">
    <name type="scientific">Aquirufa regiilacus</name>
    <dbReference type="NCBI Taxonomy" id="3024868"/>
    <lineage>
        <taxon>Bacteria</taxon>
        <taxon>Pseudomonadati</taxon>
        <taxon>Bacteroidota</taxon>
        <taxon>Cytophagia</taxon>
        <taxon>Cytophagales</taxon>
        <taxon>Flectobacillaceae</taxon>
        <taxon>Aquirufa</taxon>
    </lineage>
</organism>
<evidence type="ECO:0000313" key="1">
    <source>
        <dbReference type="EMBL" id="MDU0808931.1"/>
    </source>
</evidence>
<dbReference type="RefSeq" id="WP_315577205.1">
    <property type="nucleotide sequence ID" value="NZ_JARDXH010000006.1"/>
</dbReference>
<accession>A0ABU3TST0</accession>
<gene>
    <name evidence="1" type="ORF">PQG45_07775</name>
</gene>
<reference evidence="1 2" key="1">
    <citation type="submission" date="2023-09" db="EMBL/GenBank/DDBJ databases">
        <title>Aquirufa genomes.</title>
        <authorList>
            <person name="Pitt A."/>
        </authorList>
    </citation>
    <scope>NUCLEOTIDE SEQUENCE [LARGE SCALE GENOMIC DNA]</scope>
    <source>
        <strain evidence="1 2">LEOWEIH-7C</strain>
    </source>
</reference>